<gene>
    <name evidence="1" type="ORF">WG66_12949</name>
</gene>
<evidence type="ECO:0000313" key="2">
    <source>
        <dbReference type="Proteomes" id="UP000054988"/>
    </source>
</evidence>
<evidence type="ECO:0000313" key="1">
    <source>
        <dbReference type="EMBL" id="KTB34476.1"/>
    </source>
</evidence>
<dbReference type="AlphaFoldDB" id="A0A0W0FDP4"/>
<organism evidence="1 2">
    <name type="scientific">Moniliophthora roreri</name>
    <name type="common">Frosty pod rot fungus</name>
    <name type="synonym">Monilia roreri</name>
    <dbReference type="NCBI Taxonomy" id="221103"/>
    <lineage>
        <taxon>Eukaryota</taxon>
        <taxon>Fungi</taxon>
        <taxon>Dikarya</taxon>
        <taxon>Basidiomycota</taxon>
        <taxon>Agaricomycotina</taxon>
        <taxon>Agaricomycetes</taxon>
        <taxon>Agaricomycetidae</taxon>
        <taxon>Agaricales</taxon>
        <taxon>Marasmiineae</taxon>
        <taxon>Marasmiaceae</taxon>
        <taxon>Moniliophthora</taxon>
    </lineage>
</organism>
<comment type="caution">
    <text evidence="1">The sequence shown here is derived from an EMBL/GenBank/DDBJ whole genome shotgun (WGS) entry which is preliminary data.</text>
</comment>
<dbReference type="Proteomes" id="UP000054988">
    <property type="component" value="Unassembled WGS sequence"/>
</dbReference>
<protein>
    <submittedName>
        <fullName evidence="1">Uncharacterized protein</fullName>
    </submittedName>
</protein>
<reference evidence="1 2" key="1">
    <citation type="submission" date="2015-12" db="EMBL/GenBank/DDBJ databases">
        <title>Draft genome sequence of Moniliophthora roreri, the causal agent of frosty pod rot of cacao.</title>
        <authorList>
            <person name="Aime M.C."/>
            <person name="Diaz-Valderrama J.R."/>
            <person name="Kijpornyongpan T."/>
            <person name="Phillips-Mora W."/>
        </authorList>
    </citation>
    <scope>NUCLEOTIDE SEQUENCE [LARGE SCALE GENOMIC DNA]</scope>
    <source>
        <strain evidence="1 2">MCA 2952</strain>
    </source>
</reference>
<dbReference type="eggNOG" id="ENOG502T145">
    <property type="taxonomic scope" value="Eukaryota"/>
</dbReference>
<proteinExistence type="predicted"/>
<accession>A0A0W0FDP4</accession>
<dbReference type="EMBL" id="LATX01002073">
    <property type="protein sequence ID" value="KTB34476.1"/>
    <property type="molecule type" value="Genomic_DNA"/>
</dbReference>
<name>A0A0W0FDP4_MONRR</name>
<sequence length="455" mass="51608">MLLLLRPCHRIVSNASHLGYFFAIRHASARNGPGRPSHIIRTLSPERLLPSDLVDFSDFNVASVKLFKDDQESAIINYTQPHGCRHINFPQATKGFLYFHRPEPHTPFLASSVRFRICESPGTFSTGNDLLLPNGKPWEKSMWWMIQTGWADLLVESGAISQKELELWRPFAAPYSTVIRTLLPEELLPSDLVDLSGLEQPYMKLFTDNQESAIINYTQPHGSRPIHFPPATKGFLYFHRPEPHTPLLACSVRFRICESPETFSAGNDLLCPDGSPWRKSMWWLARNGWADLLAEREIISKTQLDKCRPLISTCNLSKSRRLVHAFYQPFPVVVTQSTTFLIGFYVLGEGSMVPLTIRGLGSFRQYLKRKVGHGIKGRIVLNLQIEQGGVLRLSQTVSSPYGEFLKEGMIPPCLYVAKQCSTQVSHLFDSQKIDPIRYALDILQEHEKRSSLSAF</sequence>